<accession>A0ABS8V199</accession>
<keyword evidence="2" id="KW-1185">Reference proteome</keyword>
<organism evidence="1 2">
    <name type="scientific">Datura stramonium</name>
    <name type="common">Jimsonweed</name>
    <name type="synonym">Common thornapple</name>
    <dbReference type="NCBI Taxonomy" id="4076"/>
    <lineage>
        <taxon>Eukaryota</taxon>
        <taxon>Viridiplantae</taxon>
        <taxon>Streptophyta</taxon>
        <taxon>Embryophyta</taxon>
        <taxon>Tracheophyta</taxon>
        <taxon>Spermatophyta</taxon>
        <taxon>Magnoliopsida</taxon>
        <taxon>eudicotyledons</taxon>
        <taxon>Gunneridae</taxon>
        <taxon>Pentapetalae</taxon>
        <taxon>asterids</taxon>
        <taxon>lamiids</taxon>
        <taxon>Solanales</taxon>
        <taxon>Solanaceae</taxon>
        <taxon>Solanoideae</taxon>
        <taxon>Datureae</taxon>
        <taxon>Datura</taxon>
    </lineage>
</organism>
<proteinExistence type="predicted"/>
<protein>
    <submittedName>
        <fullName evidence="1">Uncharacterized protein</fullName>
    </submittedName>
</protein>
<evidence type="ECO:0000313" key="2">
    <source>
        <dbReference type="Proteomes" id="UP000823775"/>
    </source>
</evidence>
<name>A0ABS8V199_DATST</name>
<reference evidence="1 2" key="1">
    <citation type="journal article" date="2021" name="BMC Genomics">
        <title>Datura genome reveals duplications of psychoactive alkaloid biosynthetic genes and high mutation rate following tissue culture.</title>
        <authorList>
            <person name="Rajewski A."/>
            <person name="Carter-House D."/>
            <person name="Stajich J."/>
            <person name="Litt A."/>
        </authorList>
    </citation>
    <scope>NUCLEOTIDE SEQUENCE [LARGE SCALE GENOMIC DNA]</scope>
    <source>
        <strain evidence="1">AR-01</strain>
    </source>
</reference>
<gene>
    <name evidence="1" type="ORF">HAX54_026638</name>
</gene>
<feature type="non-terminal residue" evidence="1">
    <location>
        <position position="58"/>
    </location>
</feature>
<comment type="caution">
    <text evidence="1">The sequence shown here is derived from an EMBL/GenBank/DDBJ whole genome shotgun (WGS) entry which is preliminary data.</text>
</comment>
<sequence length="58" mass="6726">MRGCLALEFPVIRDKIHELGAGFIFNEMERCNLTLVRQFYANWDTSSGESTKVKMKDQ</sequence>
<dbReference type="EMBL" id="JACEIK010003232">
    <property type="protein sequence ID" value="MCD9640903.1"/>
    <property type="molecule type" value="Genomic_DNA"/>
</dbReference>
<evidence type="ECO:0000313" key="1">
    <source>
        <dbReference type="EMBL" id="MCD9640903.1"/>
    </source>
</evidence>
<dbReference type="Proteomes" id="UP000823775">
    <property type="component" value="Unassembled WGS sequence"/>
</dbReference>